<dbReference type="OrthoDB" id="2184014at2"/>
<reference evidence="1 2" key="1">
    <citation type="submission" date="2017-05" db="EMBL/GenBank/DDBJ databases">
        <title>Vagococcus spp. assemblies.</title>
        <authorList>
            <person name="Gulvik C.A."/>
        </authorList>
    </citation>
    <scope>NUCLEOTIDE SEQUENCE [LARGE SCALE GENOMIC DNA]</scope>
    <source>
        <strain evidence="1 2">CCUG 41755</strain>
    </source>
</reference>
<protein>
    <recommendedName>
        <fullName evidence="3">RNA polymerase sigma-70 region 2 domain-containing protein</fullName>
    </recommendedName>
</protein>
<organism evidence="1 2">
    <name type="scientific">Vagococcus fessus</name>
    <dbReference type="NCBI Taxonomy" id="120370"/>
    <lineage>
        <taxon>Bacteria</taxon>
        <taxon>Bacillati</taxon>
        <taxon>Bacillota</taxon>
        <taxon>Bacilli</taxon>
        <taxon>Lactobacillales</taxon>
        <taxon>Enterococcaceae</taxon>
        <taxon>Vagococcus</taxon>
    </lineage>
</organism>
<comment type="caution">
    <text evidence="1">The sequence shown here is derived from an EMBL/GenBank/DDBJ whole genome shotgun (WGS) entry which is preliminary data.</text>
</comment>
<dbReference type="Proteomes" id="UP000287101">
    <property type="component" value="Unassembled WGS sequence"/>
</dbReference>
<evidence type="ECO:0008006" key="3">
    <source>
        <dbReference type="Google" id="ProtNLM"/>
    </source>
</evidence>
<keyword evidence="2" id="KW-1185">Reference proteome</keyword>
<proteinExistence type="predicted"/>
<gene>
    <name evidence="1" type="ORF">CBF31_05910</name>
</gene>
<dbReference type="EMBL" id="NGJY01000002">
    <property type="protein sequence ID" value="RSU03249.1"/>
    <property type="molecule type" value="Genomic_DNA"/>
</dbReference>
<evidence type="ECO:0000313" key="2">
    <source>
        <dbReference type="Proteomes" id="UP000287101"/>
    </source>
</evidence>
<evidence type="ECO:0000313" key="1">
    <source>
        <dbReference type="EMBL" id="RSU03249.1"/>
    </source>
</evidence>
<dbReference type="RefSeq" id="WP_126831459.1">
    <property type="nucleotide sequence ID" value="NZ_CBCRYB010000010.1"/>
</dbReference>
<accession>A0A430A846</accession>
<name>A0A430A846_9ENTE</name>
<sequence length="178" mass="21636">MTTRDYSTLLKNYDRFFHSIVRRCHLKPTDSNYDDYLQLARLRFILCLQQLPVDFSLEHPKNRGYLFQNIYWHLLDDLKKERLRAGRHPLLTEEQLTYDTTETPEDSPLERLENQELFSLLLKHLPSAEQRLLLWRLTHQTTGRDYQEHFTLSKSTLYRQRQHIKKVFLELNENDDPF</sequence>
<dbReference type="AlphaFoldDB" id="A0A430A846"/>